<feature type="binding site" evidence="14">
    <location>
        <position position="295"/>
    </location>
    <ligand>
        <name>Zn(2+)</name>
        <dbReference type="ChEBI" id="CHEBI:29105"/>
    </ligand>
</feature>
<dbReference type="PANTHER" id="PTHR10953">
    <property type="entry name" value="UBIQUITIN-ACTIVATING ENZYME E1"/>
    <property type="match status" value="1"/>
</dbReference>
<dbReference type="InterPro" id="IPR035985">
    <property type="entry name" value="Ubiquitin-activating_enz"/>
</dbReference>
<reference evidence="16 17" key="1">
    <citation type="submission" date="2019-09" db="EMBL/GenBank/DDBJ databases">
        <title>Draft genome of the ectomycorrhizal ascomycete Sphaerosporella brunnea.</title>
        <authorList>
            <consortium name="DOE Joint Genome Institute"/>
            <person name="Benucci G.M."/>
            <person name="Marozzi G."/>
            <person name="Antonielli L."/>
            <person name="Sanchez S."/>
            <person name="Marco P."/>
            <person name="Wang X."/>
            <person name="Falini L.B."/>
            <person name="Barry K."/>
            <person name="Haridas S."/>
            <person name="Lipzen A."/>
            <person name="Labutti K."/>
            <person name="Grigoriev I.V."/>
            <person name="Murat C."/>
            <person name="Martin F."/>
            <person name="Albertini E."/>
            <person name="Donnini D."/>
            <person name="Bonito G."/>
        </authorList>
    </citation>
    <scope>NUCLEOTIDE SEQUENCE [LARGE SCALE GENOMIC DNA]</scope>
    <source>
        <strain evidence="16 17">Sb_GMNB300</strain>
    </source>
</reference>
<keyword evidence="3 14" id="KW-0808">Transferase</keyword>
<keyword evidence="8" id="KW-0833">Ubl conjugation pathway</keyword>
<feature type="binding site" evidence="14">
    <location>
        <begin position="110"/>
        <end position="114"/>
    </location>
    <ligand>
        <name>ATP</name>
        <dbReference type="ChEBI" id="CHEBI:30616"/>
    </ligand>
</feature>
<feature type="binding site" evidence="14">
    <location>
        <position position="214"/>
    </location>
    <ligand>
        <name>Zn(2+)</name>
        <dbReference type="ChEBI" id="CHEBI:29105"/>
    </ligand>
</feature>
<feature type="active site" description="Cysteine persulfide intermediate; for sulfurtransferase activity" evidence="14">
    <location>
        <position position="395"/>
    </location>
</feature>
<dbReference type="PROSITE" id="PS50206">
    <property type="entry name" value="RHODANESE_3"/>
    <property type="match status" value="1"/>
</dbReference>
<dbReference type="GO" id="GO:0005829">
    <property type="term" value="C:cytosol"/>
    <property type="evidence" value="ECO:0007669"/>
    <property type="project" value="UniProtKB-SubCell"/>
</dbReference>
<evidence type="ECO:0000256" key="14">
    <source>
        <dbReference type="HAMAP-Rule" id="MF_03049"/>
    </source>
</evidence>
<dbReference type="InterPro" id="IPR000594">
    <property type="entry name" value="ThiF_NAD_FAD-bd"/>
</dbReference>
<comment type="caution">
    <text evidence="16">The sequence shown here is derived from an EMBL/GenBank/DDBJ whole genome shotgun (WGS) entry which is preliminary data.</text>
</comment>
<keyword evidence="11 14" id="KW-0501">Molybdenum cofactor biosynthesis</keyword>
<dbReference type="UniPathway" id="UPA00344"/>
<dbReference type="AlphaFoldDB" id="A0A5J5EKF6"/>
<evidence type="ECO:0000256" key="11">
    <source>
        <dbReference type="ARBA" id="ARBA00023150"/>
    </source>
</evidence>
<evidence type="ECO:0000256" key="12">
    <source>
        <dbReference type="ARBA" id="ARBA00023268"/>
    </source>
</evidence>
<feature type="binding site" evidence="14">
    <location>
        <position position="82"/>
    </location>
    <ligand>
        <name>ATP</name>
        <dbReference type="ChEBI" id="CHEBI:30616"/>
    </ligand>
</feature>
<keyword evidence="4 14" id="KW-0819">tRNA processing</keyword>
<comment type="catalytic activity">
    <reaction evidence="14">
        <text>[molybdopterin-synthase sulfur-carrier protein]-C-terminal Gly-Gly + ATP + H(+) = [molybdopterin-synthase sulfur-carrier protein]-C-terminal Gly-Gly-AMP + diphosphate</text>
        <dbReference type="Rhea" id="RHEA:43616"/>
        <dbReference type="Rhea" id="RHEA-COMP:12159"/>
        <dbReference type="Rhea" id="RHEA-COMP:12202"/>
        <dbReference type="ChEBI" id="CHEBI:15378"/>
        <dbReference type="ChEBI" id="CHEBI:30616"/>
        <dbReference type="ChEBI" id="CHEBI:33019"/>
        <dbReference type="ChEBI" id="CHEBI:90618"/>
        <dbReference type="ChEBI" id="CHEBI:90778"/>
        <dbReference type="EC" id="2.7.7.80"/>
    </reaction>
</comment>
<evidence type="ECO:0000256" key="2">
    <source>
        <dbReference type="ARBA" id="ARBA00022490"/>
    </source>
</evidence>
<keyword evidence="9 14" id="KW-0862">Zinc</keyword>
<comment type="pathway">
    <text evidence="14">tRNA modification; 5-methoxycarbonylmethyl-2-thiouridine-tRNA biosynthesis.</text>
</comment>
<comment type="pathway">
    <text evidence="14">Cofactor biosynthesis; molybdopterin biosynthesis.</text>
</comment>
<keyword evidence="7 14" id="KW-0547">Nucleotide-binding</keyword>
<dbReference type="GO" id="GO:0061605">
    <property type="term" value="F:molybdopterin-synthase adenylyltransferase activity"/>
    <property type="evidence" value="ECO:0007669"/>
    <property type="project" value="UniProtKB-EC"/>
</dbReference>
<evidence type="ECO:0000256" key="13">
    <source>
        <dbReference type="ARBA" id="ARBA00043893"/>
    </source>
</evidence>
<evidence type="ECO:0000313" key="16">
    <source>
        <dbReference type="EMBL" id="KAA8895900.1"/>
    </source>
</evidence>
<dbReference type="FunCoup" id="A0A5J5EKF6">
    <property type="interactions" value="856"/>
</dbReference>
<dbReference type="GO" id="GO:0042292">
    <property type="term" value="F:URM1 activating enzyme activity"/>
    <property type="evidence" value="ECO:0007669"/>
    <property type="project" value="TreeGrafter"/>
</dbReference>
<comment type="function">
    <text evidence="14">Plays a central role in 2-thiolation of mcm(5)S(2)U at tRNA wobble positions of cytosolic tRNA(Lys), tRNA(Glu) and tRNA(Gln). Also essential during biosynthesis of the molybdenum cofactor. Acts by mediating the C-terminal thiocarboxylation of sulfur carriers urm1 and MOCS2A. Its N-terminus first activates urm1 and MOCS2A as acyl-adenylates (-COAMP), then the persulfide sulfur on the catalytic cysteine is transferred to urm1 and MOCS2A to form thiocarboxylation (-COSH) of their C-terminus. The reaction probably involves hydrogen sulfide that is generated from the persulfide intermediate and that acts as nucleophile towards urm1 and MOCS2A. Subsequently, a transient disulfide bond is formed. Does not use thiosulfate as sulfur donor; nfs1 probably acting as a sulfur donor for thiocarboxylation reactions.</text>
</comment>
<feature type="domain" description="Rhodanese" evidence="15">
    <location>
        <begin position="338"/>
        <end position="436"/>
    </location>
</feature>
<dbReference type="InterPro" id="IPR001763">
    <property type="entry name" value="Rhodanese-like_dom"/>
</dbReference>
<feature type="binding site" evidence="14">
    <location>
        <position position="292"/>
    </location>
    <ligand>
        <name>Zn(2+)</name>
        <dbReference type="ChEBI" id="CHEBI:29105"/>
    </ligand>
</feature>
<feature type="binding site" evidence="14">
    <location>
        <begin position="171"/>
        <end position="172"/>
    </location>
    <ligand>
        <name>ATP</name>
        <dbReference type="ChEBI" id="CHEBI:30616"/>
    </ligand>
</feature>
<dbReference type="GO" id="GO:0032447">
    <property type="term" value="P:protein urmylation"/>
    <property type="evidence" value="ECO:0007669"/>
    <property type="project" value="TreeGrafter"/>
</dbReference>
<dbReference type="HAMAP" id="MF_03049">
    <property type="entry name" value="MOCS3_Uba4"/>
    <property type="match status" value="1"/>
</dbReference>
<name>A0A5J5EKF6_9PEZI</name>
<evidence type="ECO:0000259" key="15">
    <source>
        <dbReference type="PROSITE" id="PS50206"/>
    </source>
</evidence>
<evidence type="ECO:0000256" key="6">
    <source>
        <dbReference type="ARBA" id="ARBA00022723"/>
    </source>
</evidence>
<gene>
    <name evidence="14" type="primary">uba4</name>
    <name evidence="14" type="synonym">cnxF</name>
    <name evidence="16" type="ORF">FN846DRAFT_784355</name>
</gene>
<dbReference type="InterPro" id="IPR036873">
    <property type="entry name" value="Rhodanese-like_dom_sf"/>
</dbReference>
<feature type="binding site" evidence="14">
    <location>
        <position position="127"/>
    </location>
    <ligand>
        <name>ATP</name>
        <dbReference type="ChEBI" id="CHEBI:30616"/>
    </ligand>
</feature>
<feature type="binding site" evidence="14">
    <location>
        <position position="217"/>
    </location>
    <ligand>
        <name>Zn(2+)</name>
        <dbReference type="ChEBI" id="CHEBI:29105"/>
    </ligand>
</feature>
<evidence type="ECO:0000256" key="1">
    <source>
        <dbReference type="ARBA" id="ARBA00004514"/>
    </source>
</evidence>
<dbReference type="UniPathway" id="UPA00988"/>
<keyword evidence="6 14" id="KW-0479">Metal-binding</keyword>
<organism evidence="16 17">
    <name type="scientific">Sphaerosporella brunnea</name>
    <dbReference type="NCBI Taxonomy" id="1250544"/>
    <lineage>
        <taxon>Eukaryota</taxon>
        <taxon>Fungi</taxon>
        <taxon>Dikarya</taxon>
        <taxon>Ascomycota</taxon>
        <taxon>Pezizomycotina</taxon>
        <taxon>Pezizomycetes</taxon>
        <taxon>Pezizales</taxon>
        <taxon>Pyronemataceae</taxon>
        <taxon>Sphaerosporella</taxon>
    </lineage>
</organism>
<dbReference type="OrthoDB" id="10261062at2759"/>
<evidence type="ECO:0000256" key="5">
    <source>
        <dbReference type="ARBA" id="ARBA00022695"/>
    </source>
</evidence>
<keyword evidence="17" id="KW-1185">Reference proteome</keyword>
<dbReference type="GO" id="GO:0005524">
    <property type="term" value="F:ATP binding"/>
    <property type="evidence" value="ECO:0007669"/>
    <property type="project" value="UniProtKB-KW"/>
</dbReference>
<sequence>MSGPDRIPPHLADETASLRARIAELEAELTYHRAAASPPPSTLDLTREEYLRYSRQLLLPQIGLPGQTALKRSRVLIVGIGGLGSPAALYLAGAGIGTLGLIDHDVVETSNLHRQVLHRTSTIGLPKVLSAAKALRDLNPHVQITTYAEAFTPGNAEDVIAQWDVVLDCTDHPKLRYLISDACVLLGKPLVSASALKLEGQLIVLNDPPGKGPCYRCIWPRPPPPESIISCGEGGVLGPVVGAMGVMQALETIKLITRPKGKELTQPRMLFFSAAAETMWRTLKMRGRREGCVACGQQGIKNLGSEEEYALFCGVPNAFALEEEYRLSVRQARELVLLGTKPLLVDVRDRTQFGICKVPGSVNVPFERFLAVGEGLPEEIVGLLQEERRDVVVLCRLGNDSQVAAKRLLESGVHGRVWDVRGGIREWARIAPEDGIVEY</sequence>
<protein>
    <recommendedName>
        <fullName evidence="14">Adenylyltransferase and sulfurtransferase uba4</fullName>
    </recommendedName>
    <alternativeName>
        <fullName evidence="14">Common component for nitrate reductase and xanthine dehydrogenase protein F</fullName>
    </alternativeName>
    <alternativeName>
        <fullName evidence="14">Ubiquitin-like protein activator 4</fullName>
    </alternativeName>
    <domain>
        <recommendedName>
            <fullName evidence="14">Molybdopterin-synthase adenylyltransferase</fullName>
            <ecNumber evidence="14">2.7.7.80</ecNumber>
        </recommendedName>
        <alternativeName>
            <fullName evidence="14">Adenylyltransferase uba4</fullName>
        </alternativeName>
        <alternativeName>
            <fullName evidence="14">Sulfur carrier protein MOCS2A adenylyltransferase</fullName>
        </alternativeName>
    </domain>
    <domain>
        <recommendedName>
            <fullName evidence="14">Molybdopterin-synthase sulfurtransferase</fullName>
            <ecNumber evidence="14">2.8.1.11</ecNumber>
        </recommendedName>
        <alternativeName>
            <fullName evidence="14">Sulfurtransferase uba4</fullName>
        </alternativeName>
        <alternativeName>
            <fullName evidence="14">Sulfur carrier protein MOCS2A sulfurtransferase</fullName>
        </alternativeName>
    </domain>
</protein>
<keyword evidence="10 14" id="KW-0067">ATP-binding</keyword>
<comment type="subcellular location">
    <subcellularLocation>
        <location evidence="1">Cytoplasm</location>
        <location evidence="1">Cytosol</location>
    </subcellularLocation>
</comment>
<dbReference type="GO" id="GO:0004792">
    <property type="term" value="F:thiosulfate-cyanide sulfurtransferase activity"/>
    <property type="evidence" value="ECO:0007669"/>
    <property type="project" value="TreeGrafter"/>
</dbReference>
<evidence type="ECO:0000313" key="17">
    <source>
        <dbReference type="Proteomes" id="UP000326924"/>
    </source>
</evidence>
<dbReference type="GO" id="GO:0002143">
    <property type="term" value="P:tRNA wobble position uridine thiolation"/>
    <property type="evidence" value="ECO:0007669"/>
    <property type="project" value="InterPro"/>
</dbReference>
<dbReference type="SUPFAM" id="SSF69572">
    <property type="entry name" value="Activating enzymes of the ubiquitin-like proteins"/>
    <property type="match status" value="1"/>
</dbReference>
<dbReference type="EC" id="2.8.1.11" evidence="14"/>
<dbReference type="Pfam" id="PF00581">
    <property type="entry name" value="Rhodanese"/>
    <property type="match status" value="1"/>
</dbReference>
<evidence type="ECO:0000256" key="9">
    <source>
        <dbReference type="ARBA" id="ARBA00022833"/>
    </source>
</evidence>
<dbReference type="Pfam" id="PF00899">
    <property type="entry name" value="ThiF"/>
    <property type="match status" value="1"/>
</dbReference>
<dbReference type="EC" id="2.7.7.80" evidence="14"/>
<evidence type="ECO:0000256" key="10">
    <source>
        <dbReference type="ARBA" id="ARBA00022840"/>
    </source>
</evidence>
<dbReference type="GO" id="GO:0061604">
    <property type="term" value="F:molybdopterin-synthase sulfurtransferase activity"/>
    <property type="evidence" value="ECO:0007669"/>
    <property type="project" value="UniProtKB-EC"/>
</dbReference>
<dbReference type="Gene3D" id="3.40.50.720">
    <property type="entry name" value="NAD(P)-binding Rossmann-like Domain"/>
    <property type="match status" value="1"/>
</dbReference>
<dbReference type="Proteomes" id="UP000326924">
    <property type="component" value="Unassembled WGS sequence"/>
</dbReference>
<comment type="similarity">
    <text evidence="14">In the N-terminal section; belongs to the HesA/MoeB/ThiF family. UBA4 subfamily.</text>
</comment>
<evidence type="ECO:0000256" key="3">
    <source>
        <dbReference type="ARBA" id="ARBA00022679"/>
    </source>
</evidence>
<feature type="active site" description="Glycyl thioester intermediate; for adenylyltransferase activity" evidence="14">
    <location>
        <position position="231"/>
    </location>
</feature>
<dbReference type="Gene3D" id="3.40.250.10">
    <property type="entry name" value="Rhodanese-like domain"/>
    <property type="match status" value="1"/>
</dbReference>
<dbReference type="EMBL" id="VXIS01000237">
    <property type="protein sequence ID" value="KAA8895900.1"/>
    <property type="molecule type" value="Genomic_DNA"/>
</dbReference>
<dbReference type="GO" id="GO:0006777">
    <property type="term" value="P:Mo-molybdopterin cofactor biosynthetic process"/>
    <property type="evidence" value="ECO:0007669"/>
    <property type="project" value="UniProtKB-UniRule"/>
</dbReference>
<dbReference type="InterPro" id="IPR045886">
    <property type="entry name" value="ThiF/MoeB/HesA"/>
</dbReference>
<keyword evidence="12 14" id="KW-0511">Multifunctional enzyme</keyword>
<dbReference type="CDD" id="cd00757">
    <property type="entry name" value="ThiF_MoeB_HesA_family"/>
    <property type="match status" value="1"/>
</dbReference>
<evidence type="ECO:0000256" key="4">
    <source>
        <dbReference type="ARBA" id="ARBA00022694"/>
    </source>
</evidence>
<proteinExistence type="inferred from homology"/>
<keyword evidence="2 14" id="KW-0963">Cytoplasm</keyword>
<dbReference type="InParanoid" id="A0A5J5EKF6"/>
<comment type="function">
    <text evidence="13">Plays a central role in 2-thiolation of mcm(5)S(2)U at tRNA wobble positions of cytosolic tRNA(Lys), tRNA(Glu) and tRNA(Gln). Also essential during biosynthesis of the molybdenum cofactor. Acts by mediating the C-terminal thiocarboxylation of sulfur carriers urm1 and mocs2a. Its N-terminus first activates urm1 and mocs2a as acyl-adenylates (-COAMP), then the persulfide sulfur on the catalytic cysteine is transferred to urm1 and mocs2a to form thiocarboxylation (-COSH) of their C-terminus. The reaction probably involves hydrogen sulfide that is generated from the persulfide intermediate and that acts as a nucleophile towards urm1 and mocs2a. Subsequently, a transient disulfide bond is formed. Does not use thiosulfate as sulfur donor; nfs1 probably acting as a sulfur donor for thiocarboxylation reactions.</text>
</comment>
<evidence type="ECO:0000256" key="7">
    <source>
        <dbReference type="ARBA" id="ARBA00022741"/>
    </source>
</evidence>
<evidence type="ECO:0000256" key="8">
    <source>
        <dbReference type="ARBA" id="ARBA00022786"/>
    </source>
</evidence>
<dbReference type="InterPro" id="IPR028885">
    <property type="entry name" value="MOCS3/Uba4"/>
</dbReference>
<keyword evidence="5" id="KW-0548">Nucleotidyltransferase</keyword>
<dbReference type="GO" id="GO:0046872">
    <property type="term" value="F:metal ion binding"/>
    <property type="evidence" value="ECO:0007669"/>
    <property type="project" value="UniProtKB-KW"/>
</dbReference>
<feature type="binding site" evidence="14">
    <location>
        <position position="103"/>
    </location>
    <ligand>
        <name>ATP</name>
        <dbReference type="ChEBI" id="CHEBI:30616"/>
    </ligand>
</feature>
<accession>A0A5J5EKF6</accession>
<dbReference type="FunFam" id="3.40.50.720:FF:000033">
    <property type="entry name" value="Adenylyltransferase and sulfurtransferase MOCS3"/>
    <property type="match status" value="1"/>
</dbReference>
<comment type="catalytic activity">
    <reaction evidence="14">
        <text>[molybdopterin-synthase sulfur-carrier protein]-C-terminal Gly-Gly-AMP + S-sulfanyl-L-cysteinyl-[cysteine desulfurase] + AH2 = [molybdopterin-synthase sulfur-carrier protein]-C-terminal-Gly-aminoethanethioate + L-cysteinyl-[cysteine desulfurase] + A + AMP + 2 H(+)</text>
        <dbReference type="Rhea" id="RHEA:48612"/>
        <dbReference type="Rhea" id="RHEA-COMP:12157"/>
        <dbReference type="Rhea" id="RHEA-COMP:12158"/>
        <dbReference type="Rhea" id="RHEA-COMP:12159"/>
        <dbReference type="Rhea" id="RHEA-COMP:19907"/>
        <dbReference type="ChEBI" id="CHEBI:13193"/>
        <dbReference type="ChEBI" id="CHEBI:15378"/>
        <dbReference type="ChEBI" id="CHEBI:17499"/>
        <dbReference type="ChEBI" id="CHEBI:29950"/>
        <dbReference type="ChEBI" id="CHEBI:61963"/>
        <dbReference type="ChEBI" id="CHEBI:90618"/>
        <dbReference type="ChEBI" id="CHEBI:232372"/>
        <dbReference type="ChEBI" id="CHEBI:456215"/>
        <dbReference type="EC" id="2.8.1.11"/>
    </reaction>
</comment>
<dbReference type="SMART" id="SM00450">
    <property type="entry name" value="RHOD"/>
    <property type="match status" value="1"/>
</dbReference>
<comment type="cofactor">
    <cofactor evidence="14">
        <name>Zn(2+)</name>
        <dbReference type="ChEBI" id="CHEBI:29105"/>
    </cofactor>
    <text evidence="14">Binds 1 zinc ion per subunit.</text>
</comment>
<dbReference type="PANTHER" id="PTHR10953:SF102">
    <property type="entry name" value="ADENYLYLTRANSFERASE AND SULFURTRANSFERASE MOCS3"/>
    <property type="match status" value="1"/>
</dbReference>